<dbReference type="OrthoDB" id="19981at2759"/>
<feature type="compositionally biased region" description="Basic and acidic residues" evidence="1">
    <location>
        <begin position="171"/>
        <end position="182"/>
    </location>
</feature>
<proteinExistence type="predicted"/>
<protein>
    <recommendedName>
        <fullName evidence="2">N-acetyltransferase ESCO zinc-finger domain-containing protein</fullName>
    </recommendedName>
</protein>
<sequence>MPPHMLRKREKSLRTYGRKPASTPEPRGEPSAKKARFEPGSLPQSTKPSKPATIDSRSERDSAPLPSTEEASRSSILKYFRPLPAETKPRSVDKGAKIASLPSTDTMLLVRTRRKPRLLRFQGTSLPSDISSEDAFSLSGRDEDETDGNPSSPDKKRKSLRDGADNLLNQTRRDGTCPDGRMKDRRLRSKRSPTVQTTLNISSQAAFAECKVCDTVWNPLHPPDVKYHDKRHKAVLRLKRKREEDEL</sequence>
<reference evidence="3 4" key="1">
    <citation type="journal article" date="2018" name="PLoS Genet.">
        <title>Repeat elements organise 3D genome structure and mediate transcription in the filamentous fungus Epichloe festucae.</title>
        <authorList>
            <person name="Winter D.J."/>
            <person name="Ganley A.R.D."/>
            <person name="Young C.A."/>
            <person name="Liachko I."/>
            <person name="Schardl C.L."/>
            <person name="Dupont P.Y."/>
            <person name="Berry D."/>
            <person name="Ram A."/>
            <person name="Scott B."/>
            <person name="Cox M.P."/>
        </authorList>
    </citation>
    <scope>NUCLEOTIDE SEQUENCE [LARGE SCALE GENOMIC DNA]</scope>
    <source>
        <strain evidence="3 4">Fl1</strain>
    </source>
</reference>
<dbReference type="Pfam" id="PF13878">
    <property type="entry name" value="zf-C2H2_3"/>
    <property type="match status" value="1"/>
</dbReference>
<feature type="region of interest" description="Disordered" evidence="1">
    <location>
        <begin position="1"/>
        <end position="198"/>
    </location>
</feature>
<feature type="compositionally biased region" description="Basic and acidic residues" evidence="1">
    <location>
        <begin position="87"/>
        <end position="96"/>
    </location>
</feature>
<feature type="domain" description="N-acetyltransferase ESCO zinc-finger" evidence="2">
    <location>
        <begin position="196"/>
        <end position="234"/>
    </location>
</feature>
<dbReference type="AlphaFoldDB" id="A0A7S9PS63"/>
<evidence type="ECO:0000313" key="3">
    <source>
        <dbReference type="EMBL" id="QPG94051.1"/>
    </source>
</evidence>
<evidence type="ECO:0000256" key="1">
    <source>
        <dbReference type="SAM" id="MobiDB-lite"/>
    </source>
</evidence>
<feature type="compositionally biased region" description="Basic residues" evidence="1">
    <location>
        <begin position="1"/>
        <end position="11"/>
    </location>
</feature>
<dbReference type="InterPro" id="IPR028005">
    <property type="entry name" value="AcTrfase_ESCO_Znf_dom"/>
</dbReference>
<keyword evidence="4" id="KW-1185">Reference proteome</keyword>
<dbReference type="Proteomes" id="UP000594364">
    <property type="component" value="Chromosome 1"/>
</dbReference>
<evidence type="ECO:0000313" key="4">
    <source>
        <dbReference type="Proteomes" id="UP000594364"/>
    </source>
</evidence>
<feature type="compositionally biased region" description="Basic and acidic residues" evidence="1">
    <location>
        <begin position="26"/>
        <end position="37"/>
    </location>
</feature>
<dbReference type="EMBL" id="CP031385">
    <property type="protein sequence ID" value="QPG94051.1"/>
    <property type="molecule type" value="Genomic_DNA"/>
</dbReference>
<evidence type="ECO:0000259" key="2">
    <source>
        <dbReference type="Pfam" id="PF13878"/>
    </source>
</evidence>
<gene>
    <name evidence="3" type="ORF">C2857_004320</name>
</gene>
<accession>A0A7S9PS63</accession>
<name>A0A7S9PS63_EPIFF</name>
<organism evidence="3 4">
    <name type="scientific">Epichloe festucae (strain Fl1)</name>
    <dbReference type="NCBI Taxonomy" id="877507"/>
    <lineage>
        <taxon>Eukaryota</taxon>
        <taxon>Fungi</taxon>
        <taxon>Dikarya</taxon>
        <taxon>Ascomycota</taxon>
        <taxon>Pezizomycotina</taxon>
        <taxon>Sordariomycetes</taxon>
        <taxon>Hypocreomycetidae</taxon>
        <taxon>Hypocreales</taxon>
        <taxon>Clavicipitaceae</taxon>
        <taxon>Epichloe</taxon>
    </lineage>
</organism>